<feature type="coiled-coil region" evidence="12">
    <location>
        <begin position="339"/>
        <end position="384"/>
    </location>
</feature>
<dbReference type="PANTHER" id="PTHR21650:SF2">
    <property type="entry name" value="KINETOCHORE PROTEIN NUF2"/>
    <property type="match status" value="1"/>
</dbReference>
<dbReference type="GO" id="GO:0051383">
    <property type="term" value="P:kinetochore organization"/>
    <property type="evidence" value="ECO:0007669"/>
    <property type="project" value="TreeGrafter"/>
</dbReference>
<dbReference type="Proteomes" id="UP000095282">
    <property type="component" value="Unplaced"/>
</dbReference>
<dbReference type="AlphaFoldDB" id="A0A1I7T0H5"/>
<keyword evidence="6" id="KW-0498">Mitosis</keyword>
<organism evidence="14 15">
    <name type="scientific">Caenorhabditis tropicalis</name>
    <dbReference type="NCBI Taxonomy" id="1561998"/>
    <lineage>
        <taxon>Eukaryota</taxon>
        <taxon>Metazoa</taxon>
        <taxon>Ecdysozoa</taxon>
        <taxon>Nematoda</taxon>
        <taxon>Chromadorea</taxon>
        <taxon>Rhabditida</taxon>
        <taxon>Rhabditina</taxon>
        <taxon>Rhabditomorpha</taxon>
        <taxon>Rhabditoidea</taxon>
        <taxon>Rhabditidae</taxon>
        <taxon>Peloderinae</taxon>
        <taxon>Caenorhabditis</taxon>
    </lineage>
</organism>
<dbReference type="InterPro" id="IPR005549">
    <property type="entry name" value="Kinetochore_Nuf2_N"/>
</dbReference>
<dbReference type="GO" id="GO:0005634">
    <property type="term" value="C:nucleus"/>
    <property type="evidence" value="ECO:0007669"/>
    <property type="project" value="UniProtKB-SubCell"/>
</dbReference>
<comment type="similarity">
    <text evidence="3">Belongs to the NUF2 family.</text>
</comment>
<keyword evidence="9" id="KW-0539">Nucleus</keyword>
<evidence type="ECO:0000259" key="13">
    <source>
        <dbReference type="Pfam" id="PF03800"/>
    </source>
</evidence>
<dbReference type="Pfam" id="PF03800">
    <property type="entry name" value="Nuf2"/>
    <property type="match status" value="1"/>
</dbReference>
<dbReference type="GO" id="GO:0007052">
    <property type="term" value="P:mitotic spindle organization"/>
    <property type="evidence" value="ECO:0007669"/>
    <property type="project" value="TreeGrafter"/>
</dbReference>
<evidence type="ECO:0000256" key="2">
    <source>
        <dbReference type="ARBA" id="ARBA00004629"/>
    </source>
</evidence>
<dbReference type="GO" id="GO:0044877">
    <property type="term" value="F:protein-containing complex binding"/>
    <property type="evidence" value="ECO:0007669"/>
    <property type="project" value="TreeGrafter"/>
</dbReference>
<dbReference type="GO" id="GO:0031262">
    <property type="term" value="C:Ndc80 complex"/>
    <property type="evidence" value="ECO:0007669"/>
    <property type="project" value="InterPro"/>
</dbReference>
<dbReference type="GO" id="GO:0051301">
    <property type="term" value="P:cell division"/>
    <property type="evidence" value="ECO:0007669"/>
    <property type="project" value="UniProtKB-KW"/>
</dbReference>
<keyword evidence="5" id="KW-0132">Cell division</keyword>
<dbReference type="InterPro" id="IPR038275">
    <property type="entry name" value="Nuf2_N_sf"/>
</dbReference>
<dbReference type="WBParaSite" id="Csp11.Scaffold444.g1238.t1">
    <property type="protein sequence ID" value="Csp11.Scaffold444.g1238.t1"/>
    <property type="gene ID" value="Csp11.Scaffold444.g1238"/>
</dbReference>
<evidence type="ECO:0000256" key="8">
    <source>
        <dbReference type="ARBA" id="ARBA00023054"/>
    </source>
</evidence>
<keyword evidence="8 12" id="KW-0175">Coiled coil</keyword>
<proteinExistence type="inferred from homology"/>
<dbReference type="GO" id="GO:0051315">
    <property type="term" value="P:attachment of mitotic spindle microtubules to kinetochore"/>
    <property type="evidence" value="ECO:0007669"/>
    <property type="project" value="TreeGrafter"/>
</dbReference>
<evidence type="ECO:0000256" key="1">
    <source>
        <dbReference type="ARBA" id="ARBA00004123"/>
    </source>
</evidence>
<comment type="subcellular location">
    <subcellularLocation>
        <location evidence="2">Chromosome</location>
        <location evidence="2">Centromere</location>
        <location evidence="2">Kinetochore</location>
    </subcellularLocation>
    <subcellularLocation>
        <location evidence="1">Nucleus</location>
    </subcellularLocation>
</comment>
<sequence>MSNQMQVVLTMFDAKIVAKALSQKLQLGLTGENITNPTPEVAQNVLSQFARIILNVPEHSLSTLPLSSNCDFDHELQRKGIPVILVYLSMKAFIRDNSGGKLELTMCDLTMPAKTPNRFRKLASFLHDFIRLHEFATPFFSEICEEFSDRKLEMEEVQEELMAAEKKKNDLLAKQASRKRHENELMNDHNKLKTELNNIVQQYTKNTEITKEVDKQTEETMRQIEEVERETLTGKKTVEHLTEEVLTSPEELKQEMDTRKKHIEELKECLKVSKQSLQSRLQARDICTTAEKNLPVAVEKLQVWSDVRDDILDLIDAVDLNFRKLNELTDDLTINTDKKRNLGERLNEQSQMQEQLRREHMQRTEELQANIEEIKRKISSLGSNQPDVSRDILKKKEELIAIKNAHSETVAKLTNSSVDAMSKFSRIDAQFRETQRVSLEKRNAVHIAKSRVRNACIGRLTSDYTFSTSSMIDSENCDPLSPVESDFSVFN</sequence>
<evidence type="ECO:0000256" key="7">
    <source>
        <dbReference type="ARBA" id="ARBA00022838"/>
    </source>
</evidence>
<accession>A0A1I7T0H5</accession>
<evidence type="ECO:0000256" key="6">
    <source>
        <dbReference type="ARBA" id="ARBA00022776"/>
    </source>
</evidence>
<keyword evidence="14" id="KW-1185">Reference proteome</keyword>
<evidence type="ECO:0000256" key="4">
    <source>
        <dbReference type="ARBA" id="ARBA00022454"/>
    </source>
</evidence>
<feature type="coiled-coil region" evidence="12">
    <location>
        <begin position="147"/>
        <end position="230"/>
    </location>
</feature>
<keyword evidence="4" id="KW-0158">Chromosome</keyword>
<evidence type="ECO:0000256" key="5">
    <source>
        <dbReference type="ARBA" id="ARBA00022618"/>
    </source>
</evidence>
<protein>
    <submittedName>
        <fullName evidence="15">Nuf2 domain-containing protein</fullName>
    </submittedName>
</protein>
<dbReference type="Gene3D" id="1.10.418.60">
    <property type="entry name" value="Ncd80 complex, Nuf2 subunit"/>
    <property type="match status" value="1"/>
</dbReference>
<name>A0A1I7T0H5_9PELO</name>
<keyword evidence="7" id="KW-0995">Kinetochore</keyword>
<evidence type="ECO:0000256" key="11">
    <source>
        <dbReference type="ARBA" id="ARBA00023328"/>
    </source>
</evidence>
<feature type="domain" description="Kinetochore protein Nuf2 N-terminal" evidence="13">
    <location>
        <begin position="13"/>
        <end position="147"/>
    </location>
</feature>
<dbReference type="PANTHER" id="PTHR21650">
    <property type="entry name" value="MEMBRALIN/KINETOCHORE PROTEIN NUF2"/>
    <property type="match status" value="1"/>
</dbReference>
<evidence type="ECO:0000256" key="9">
    <source>
        <dbReference type="ARBA" id="ARBA00023242"/>
    </source>
</evidence>
<evidence type="ECO:0000256" key="10">
    <source>
        <dbReference type="ARBA" id="ARBA00023306"/>
    </source>
</evidence>
<evidence type="ECO:0000256" key="3">
    <source>
        <dbReference type="ARBA" id="ARBA00005498"/>
    </source>
</evidence>
<evidence type="ECO:0000313" key="14">
    <source>
        <dbReference type="Proteomes" id="UP000095282"/>
    </source>
</evidence>
<dbReference type="STRING" id="1561998.A0A1I7T0H5"/>
<evidence type="ECO:0000256" key="12">
    <source>
        <dbReference type="SAM" id="Coils"/>
    </source>
</evidence>
<keyword evidence="11" id="KW-0137">Centromere</keyword>
<dbReference type="eggNOG" id="ENOG502SZZC">
    <property type="taxonomic scope" value="Eukaryota"/>
</dbReference>
<keyword evidence="10" id="KW-0131">Cell cycle</keyword>
<evidence type="ECO:0000313" key="15">
    <source>
        <dbReference type="WBParaSite" id="Csp11.Scaffold444.g1238.t1"/>
    </source>
</evidence>
<dbReference type="GO" id="GO:0045132">
    <property type="term" value="P:meiotic chromosome segregation"/>
    <property type="evidence" value="ECO:0007669"/>
    <property type="project" value="TreeGrafter"/>
</dbReference>
<reference evidence="15" key="1">
    <citation type="submission" date="2016-11" db="UniProtKB">
        <authorList>
            <consortium name="WormBaseParasite"/>
        </authorList>
    </citation>
    <scope>IDENTIFICATION</scope>
</reference>